<evidence type="ECO:0000313" key="3">
    <source>
        <dbReference type="EMBL" id="KAG5498761.1"/>
    </source>
</evidence>
<keyword evidence="1" id="KW-0472">Membrane</keyword>
<dbReference type="OrthoDB" id="72053at2759"/>
<keyword evidence="4" id="KW-1185">Reference proteome</keyword>
<accession>A0A836IJ14</accession>
<name>A0A836IJ14_9TRYP</name>
<keyword evidence="1" id="KW-0812">Transmembrane</keyword>
<evidence type="ECO:0000256" key="1">
    <source>
        <dbReference type="SAM" id="Phobius"/>
    </source>
</evidence>
<feature type="chain" id="PRO_5032665059" description="Thioredoxin domain-containing protein" evidence="2">
    <location>
        <begin position="26"/>
        <end position="227"/>
    </location>
</feature>
<protein>
    <recommendedName>
        <fullName evidence="5">Thioredoxin domain-containing protein</fullName>
    </recommendedName>
</protein>
<dbReference type="Proteomes" id="UP000674318">
    <property type="component" value="Unassembled WGS sequence"/>
</dbReference>
<comment type="caution">
    <text evidence="3">The sequence shown here is derived from an EMBL/GenBank/DDBJ whole genome shotgun (WGS) entry which is preliminary data.</text>
</comment>
<dbReference type="AlphaFoldDB" id="A0A836IJ14"/>
<proteinExistence type="predicted"/>
<dbReference type="RefSeq" id="XP_067755515.1">
    <property type="nucleotide sequence ID" value="XM_067899071.1"/>
</dbReference>
<evidence type="ECO:0000256" key="2">
    <source>
        <dbReference type="SAM" id="SignalP"/>
    </source>
</evidence>
<sequence>MFFPKTLCLLAVLSALSLCASLALATADAQPDLVGAAPYRLKEDCPAQHLTEENFERDTQASSGMTSGNWLILFVPCNDASTVDRHSRQAVKGIVAFDAFVRNSTQVLRNYQVVPAYVLCDESRALYTRFNTEKSIPKLVMLSSRRMYTCPAEQMLSVDDIELFVSTFRSIESSAVPPPLTGQSIWGQLILLLGGVIAFFFILRSLALSRMSAPLPPSMTASHSKAD</sequence>
<reference evidence="3 4" key="1">
    <citation type="submission" date="2021-02" db="EMBL/GenBank/DDBJ databases">
        <title>Porcisia hertigi Genome sequencing and assembly.</title>
        <authorList>
            <person name="Almutairi H."/>
            <person name="Gatherer D."/>
        </authorList>
    </citation>
    <scope>NUCLEOTIDE SEQUENCE [LARGE SCALE GENOMIC DNA]</scope>
    <source>
        <strain evidence="3 4">C119</strain>
    </source>
</reference>
<feature type="signal peptide" evidence="2">
    <location>
        <begin position="1"/>
        <end position="25"/>
    </location>
</feature>
<keyword evidence="1" id="KW-1133">Transmembrane helix</keyword>
<keyword evidence="2" id="KW-0732">Signal</keyword>
<dbReference type="EMBL" id="JAFJZO010000030">
    <property type="protein sequence ID" value="KAG5498761.1"/>
    <property type="molecule type" value="Genomic_DNA"/>
</dbReference>
<evidence type="ECO:0008006" key="5">
    <source>
        <dbReference type="Google" id="ProtNLM"/>
    </source>
</evidence>
<gene>
    <name evidence="3" type="ORF">JKF63_03049</name>
</gene>
<organism evidence="3 4">
    <name type="scientific">Porcisia hertigi</name>
    <dbReference type="NCBI Taxonomy" id="2761500"/>
    <lineage>
        <taxon>Eukaryota</taxon>
        <taxon>Discoba</taxon>
        <taxon>Euglenozoa</taxon>
        <taxon>Kinetoplastea</taxon>
        <taxon>Metakinetoplastina</taxon>
        <taxon>Trypanosomatida</taxon>
        <taxon>Trypanosomatidae</taxon>
        <taxon>Leishmaniinae</taxon>
        <taxon>Porcisia</taxon>
    </lineage>
</organism>
<evidence type="ECO:0000313" key="4">
    <source>
        <dbReference type="Proteomes" id="UP000674318"/>
    </source>
</evidence>
<dbReference type="KEGG" id="phet:94289148"/>
<dbReference type="GeneID" id="94289148"/>
<feature type="transmembrane region" description="Helical" evidence="1">
    <location>
        <begin position="185"/>
        <end position="203"/>
    </location>
</feature>